<gene>
    <name evidence="2" type="ORF">HDF22_000372</name>
</gene>
<protein>
    <recommendedName>
        <fullName evidence="4">Adhesin domain-containing protein</fullName>
    </recommendedName>
</protein>
<comment type="caution">
    <text evidence="2">The sequence shown here is derived from an EMBL/GenBank/DDBJ whole genome shotgun (WGS) entry which is preliminary data.</text>
</comment>
<proteinExistence type="predicted"/>
<keyword evidence="1" id="KW-0732">Signal</keyword>
<evidence type="ECO:0000313" key="2">
    <source>
        <dbReference type="EMBL" id="MBB6126271.1"/>
    </source>
</evidence>
<organism evidence="2 3">
    <name type="scientific">Mucilaginibacter lappiensis</name>
    <dbReference type="NCBI Taxonomy" id="354630"/>
    <lineage>
        <taxon>Bacteria</taxon>
        <taxon>Pseudomonadati</taxon>
        <taxon>Bacteroidota</taxon>
        <taxon>Sphingobacteriia</taxon>
        <taxon>Sphingobacteriales</taxon>
        <taxon>Sphingobacteriaceae</taxon>
        <taxon>Mucilaginibacter</taxon>
    </lineage>
</organism>
<feature type="signal peptide" evidence="1">
    <location>
        <begin position="1"/>
        <end position="23"/>
    </location>
</feature>
<sequence>MKKLLIPVLAGAGLCFAQFSASAQEFKQHISKQFTLQSGVVAIYNVYGSINVEGYSGDKVIMEIDETISGRSQEIVNQGKNEVQLAFDQKPDSVIAYIAKPYNSKPHHSWHDGDDTEVKYKIGLEFKVKVPFNSNLRVSTINDGHITVKDVYGSLALNNINGPIDIINAKGATDAHTINGAVTANYLKVPAEASSYKTINGEVKVTYPAALSADMEFKSMNGQFYTDFPNAEVMPSKVITSQSKNSKGTTFKLSKNSDVRIGSGGKLFKFETLNGDIYIKKQQ</sequence>
<feature type="chain" id="PRO_5032483021" description="Adhesin domain-containing protein" evidence="1">
    <location>
        <begin position="24"/>
        <end position="283"/>
    </location>
</feature>
<dbReference type="Proteomes" id="UP000548326">
    <property type="component" value="Unassembled WGS sequence"/>
</dbReference>
<evidence type="ECO:0000256" key="1">
    <source>
        <dbReference type="SAM" id="SignalP"/>
    </source>
</evidence>
<evidence type="ECO:0000313" key="3">
    <source>
        <dbReference type="Proteomes" id="UP000548326"/>
    </source>
</evidence>
<dbReference type="RefSeq" id="WP_183585258.1">
    <property type="nucleotide sequence ID" value="NZ_JACHCA010000001.1"/>
</dbReference>
<reference evidence="2 3" key="1">
    <citation type="submission" date="2020-08" db="EMBL/GenBank/DDBJ databases">
        <title>Genomic Encyclopedia of Type Strains, Phase IV (KMG-V): Genome sequencing to study the core and pangenomes of soil and plant-associated prokaryotes.</title>
        <authorList>
            <person name="Whitman W."/>
        </authorList>
    </citation>
    <scope>NUCLEOTIDE SEQUENCE [LARGE SCALE GENOMIC DNA]</scope>
    <source>
        <strain evidence="2 3">MP601</strain>
    </source>
</reference>
<dbReference type="EMBL" id="JACHCA010000001">
    <property type="protein sequence ID" value="MBB6126271.1"/>
    <property type="molecule type" value="Genomic_DNA"/>
</dbReference>
<dbReference type="AlphaFoldDB" id="A0A841JDV4"/>
<name>A0A841JDV4_9SPHI</name>
<accession>A0A841JDV4</accession>
<evidence type="ECO:0008006" key="4">
    <source>
        <dbReference type="Google" id="ProtNLM"/>
    </source>
</evidence>